<gene>
    <name evidence="1" type="ORF">CCAP1982_LOCUS14111</name>
</gene>
<organism evidence="1 2">
    <name type="scientific">Ceratitis capitata</name>
    <name type="common">Mediterranean fruit fly</name>
    <name type="synonym">Tephritis capitata</name>
    <dbReference type="NCBI Taxonomy" id="7213"/>
    <lineage>
        <taxon>Eukaryota</taxon>
        <taxon>Metazoa</taxon>
        <taxon>Ecdysozoa</taxon>
        <taxon>Arthropoda</taxon>
        <taxon>Hexapoda</taxon>
        <taxon>Insecta</taxon>
        <taxon>Pterygota</taxon>
        <taxon>Neoptera</taxon>
        <taxon>Endopterygota</taxon>
        <taxon>Diptera</taxon>
        <taxon>Brachycera</taxon>
        <taxon>Muscomorpha</taxon>
        <taxon>Tephritoidea</taxon>
        <taxon>Tephritidae</taxon>
        <taxon>Ceratitis</taxon>
        <taxon>Ceratitis</taxon>
    </lineage>
</organism>
<protein>
    <submittedName>
        <fullName evidence="1">(Mediterranean fruit fly) hypothetical protein</fullName>
    </submittedName>
</protein>
<evidence type="ECO:0000313" key="1">
    <source>
        <dbReference type="EMBL" id="CAD7005763.1"/>
    </source>
</evidence>
<dbReference type="EMBL" id="CAJHJT010000034">
    <property type="protein sequence ID" value="CAD7005763.1"/>
    <property type="molecule type" value="Genomic_DNA"/>
</dbReference>
<keyword evidence="2" id="KW-1185">Reference proteome</keyword>
<sequence>MERTESNSSTNLEVWHVDLKIPLDSLVLGKHALDPTSVRKNPSVDRLVLHDTLTIPLASLVL</sequence>
<accession>A0A811V820</accession>
<evidence type="ECO:0000313" key="2">
    <source>
        <dbReference type="Proteomes" id="UP000606786"/>
    </source>
</evidence>
<dbReference type="Proteomes" id="UP000606786">
    <property type="component" value="Unassembled WGS sequence"/>
</dbReference>
<proteinExistence type="predicted"/>
<reference evidence="1" key="1">
    <citation type="submission" date="2020-11" db="EMBL/GenBank/DDBJ databases">
        <authorList>
            <person name="Whitehead M."/>
        </authorList>
    </citation>
    <scope>NUCLEOTIDE SEQUENCE</scope>
    <source>
        <strain evidence="1">EGII</strain>
    </source>
</reference>
<name>A0A811V820_CERCA</name>
<dbReference type="AlphaFoldDB" id="A0A811V820"/>
<comment type="caution">
    <text evidence="1">The sequence shown here is derived from an EMBL/GenBank/DDBJ whole genome shotgun (WGS) entry which is preliminary data.</text>
</comment>
<feature type="non-terminal residue" evidence="1">
    <location>
        <position position="1"/>
    </location>
</feature>
<feature type="non-terminal residue" evidence="1">
    <location>
        <position position="62"/>
    </location>
</feature>